<dbReference type="InterPro" id="IPR009056">
    <property type="entry name" value="Cyt_c-like_dom"/>
</dbReference>
<keyword evidence="3 6" id="KW-0479">Metal-binding</keyword>
<evidence type="ECO:0000256" key="2">
    <source>
        <dbReference type="ARBA" id="ARBA00022617"/>
    </source>
</evidence>
<evidence type="ECO:0000256" key="5">
    <source>
        <dbReference type="ARBA" id="ARBA00023004"/>
    </source>
</evidence>
<dbReference type="RefSeq" id="WP_114958730.1">
    <property type="nucleotide sequence ID" value="NZ_JBHSJF010000002.1"/>
</dbReference>
<keyword evidence="1" id="KW-0813">Transport</keyword>
<reference evidence="10" key="1">
    <citation type="journal article" date="2019" name="Int. J. Syst. Evol. Microbiol.">
        <title>The Global Catalogue of Microorganisms (GCM) 10K type strain sequencing project: providing services to taxonomists for standard genome sequencing and annotation.</title>
        <authorList>
            <consortium name="The Broad Institute Genomics Platform"/>
            <consortium name="The Broad Institute Genome Sequencing Center for Infectious Disease"/>
            <person name="Wu L."/>
            <person name="Ma J."/>
        </authorList>
    </citation>
    <scope>NUCLEOTIDE SEQUENCE [LARGE SCALE GENOMIC DNA]</scope>
    <source>
        <strain evidence="10">CGMCC 1.16444</strain>
    </source>
</reference>
<dbReference type="PANTHER" id="PTHR33751">
    <property type="entry name" value="CBB3-TYPE CYTOCHROME C OXIDASE SUBUNIT FIXP"/>
    <property type="match status" value="1"/>
</dbReference>
<dbReference type="Gene3D" id="1.10.760.10">
    <property type="entry name" value="Cytochrome c-like domain"/>
    <property type="match status" value="1"/>
</dbReference>
<dbReference type="InterPro" id="IPR036909">
    <property type="entry name" value="Cyt_c-like_dom_sf"/>
</dbReference>
<dbReference type="Proteomes" id="UP001595796">
    <property type="component" value="Unassembled WGS sequence"/>
</dbReference>
<feature type="domain" description="Cytochrome c" evidence="8">
    <location>
        <begin position="22"/>
        <end position="100"/>
    </location>
</feature>
<keyword evidence="2 6" id="KW-0349">Heme</keyword>
<proteinExistence type="predicted"/>
<dbReference type="EMBL" id="JBHSJF010000002">
    <property type="protein sequence ID" value="MFC5067005.1"/>
    <property type="molecule type" value="Genomic_DNA"/>
</dbReference>
<evidence type="ECO:0000313" key="10">
    <source>
        <dbReference type="Proteomes" id="UP001595796"/>
    </source>
</evidence>
<dbReference type="PROSITE" id="PS51007">
    <property type="entry name" value="CYTC"/>
    <property type="match status" value="1"/>
</dbReference>
<dbReference type="InterPro" id="IPR050597">
    <property type="entry name" value="Cytochrome_c_Oxidase_Subunit"/>
</dbReference>
<evidence type="ECO:0000259" key="8">
    <source>
        <dbReference type="PROSITE" id="PS51007"/>
    </source>
</evidence>
<keyword evidence="7" id="KW-0732">Signal</keyword>
<evidence type="ECO:0000256" key="7">
    <source>
        <dbReference type="SAM" id="SignalP"/>
    </source>
</evidence>
<accession>A0ABV9YVZ2</accession>
<evidence type="ECO:0000256" key="1">
    <source>
        <dbReference type="ARBA" id="ARBA00022448"/>
    </source>
</evidence>
<evidence type="ECO:0000256" key="6">
    <source>
        <dbReference type="PROSITE-ProRule" id="PRU00433"/>
    </source>
</evidence>
<feature type="chain" id="PRO_5047146447" evidence="7">
    <location>
        <begin position="23"/>
        <end position="106"/>
    </location>
</feature>
<evidence type="ECO:0000256" key="4">
    <source>
        <dbReference type="ARBA" id="ARBA00022982"/>
    </source>
</evidence>
<comment type="caution">
    <text evidence="9">The sequence shown here is derived from an EMBL/GenBank/DDBJ whole genome shotgun (WGS) entry which is preliminary data.</text>
</comment>
<keyword evidence="10" id="KW-1185">Reference proteome</keyword>
<gene>
    <name evidence="9" type="ORF">ACFPFW_03140</name>
</gene>
<organism evidence="9 10">
    <name type="scientific">Flaviflagellibacter deserti</name>
    <dbReference type="NCBI Taxonomy" id="2267266"/>
    <lineage>
        <taxon>Bacteria</taxon>
        <taxon>Pseudomonadati</taxon>
        <taxon>Pseudomonadota</taxon>
        <taxon>Alphaproteobacteria</taxon>
        <taxon>Hyphomicrobiales</taxon>
        <taxon>Flaviflagellibacter</taxon>
    </lineage>
</organism>
<protein>
    <submittedName>
        <fullName evidence="9">C-type cytochrome</fullName>
    </submittedName>
</protein>
<dbReference type="PANTHER" id="PTHR33751:SF9">
    <property type="entry name" value="CYTOCHROME C4"/>
    <property type="match status" value="1"/>
</dbReference>
<feature type="signal peptide" evidence="7">
    <location>
        <begin position="1"/>
        <end position="22"/>
    </location>
</feature>
<sequence>MILSVPLLALPLMLVFSQPALADAAAGKEKAAVCTTCHGADGISQLPNAPHLAGQPEVYVVEQLKAYRSGARKNEMMTVIAQPLSDQDIDDLAAWFASIQVTATVP</sequence>
<keyword evidence="5 6" id="KW-0408">Iron</keyword>
<name>A0ABV9YVZ2_9HYPH</name>
<evidence type="ECO:0000256" key="3">
    <source>
        <dbReference type="ARBA" id="ARBA00022723"/>
    </source>
</evidence>
<keyword evidence="4" id="KW-0249">Electron transport</keyword>
<dbReference type="Pfam" id="PF00034">
    <property type="entry name" value="Cytochrom_C"/>
    <property type="match status" value="1"/>
</dbReference>
<evidence type="ECO:0000313" key="9">
    <source>
        <dbReference type="EMBL" id="MFC5067005.1"/>
    </source>
</evidence>
<dbReference type="SUPFAM" id="SSF46626">
    <property type="entry name" value="Cytochrome c"/>
    <property type="match status" value="1"/>
</dbReference>